<dbReference type="Proteomes" id="UP000305233">
    <property type="component" value="Unassembled WGS sequence"/>
</dbReference>
<keyword evidence="1" id="KW-0812">Transmembrane</keyword>
<proteinExistence type="predicted"/>
<sequence>MTGADRHPLIEVSAPTASPWLRILGRSTLAGSVTALVLATAALIATSPEAASSVLLGAVLVIVFFGISLLIGHVAGASNPSGALGLFVLTYAIKVVGFGAALFILGTPAWLDPTWFFVSALVTVIVWQIAEIRTFSRIRTLRYDDEAPALTPLTAPKDPSREGR</sequence>
<comment type="caution">
    <text evidence="2">The sequence shown here is derived from an EMBL/GenBank/DDBJ whole genome shotgun (WGS) entry which is preliminary data.</text>
</comment>
<feature type="transmembrane region" description="Helical" evidence="1">
    <location>
        <begin position="23"/>
        <end position="44"/>
    </location>
</feature>
<evidence type="ECO:0008006" key="4">
    <source>
        <dbReference type="Google" id="ProtNLM"/>
    </source>
</evidence>
<dbReference type="EMBL" id="SSWH01000007">
    <property type="protein sequence ID" value="THJ66198.1"/>
    <property type="molecule type" value="Genomic_DNA"/>
</dbReference>
<evidence type="ECO:0000256" key="1">
    <source>
        <dbReference type="SAM" id="Phobius"/>
    </source>
</evidence>
<feature type="transmembrane region" description="Helical" evidence="1">
    <location>
        <begin position="83"/>
        <end position="107"/>
    </location>
</feature>
<dbReference type="RefSeq" id="WP_136454303.1">
    <property type="nucleotide sequence ID" value="NZ_SSWH01000007.1"/>
</dbReference>
<keyword evidence="1" id="KW-1133">Transmembrane helix</keyword>
<gene>
    <name evidence="2" type="ORF">E8P82_09340</name>
</gene>
<organism evidence="2 3">
    <name type="scientific">Arthrobacter echini</name>
    <dbReference type="NCBI Taxonomy" id="1529066"/>
    <lineage>
        <taxon>Bacteria</taxon>
        <taxon>Bacillati</taxon>
        <taxon>Actinomycetota</taxon>
        <taxon>Actinomycetes</taxon>
        <taxon>Micrococcales</taxon>
        <taxon>Micrococcaceae</taxon>
        <taxon>Arthrobacter</taxon>
    </lineage>
</organism>
<keyword evidence="1" id="KW-0472">Membrane</keyword>
<feature type="transmembrane region" description="Helical" evidence="1">
    <location>
        <begin position="113"/>
        <end position="130"/>
    </location>
</feature>
<protein>
    <recommendedName>
        <fullName evidence="4">ATP synthase protein I</fullName>
    </recommendedName>
</protein>
<accession>A0A4S5E423</accession>
<name>A0A4S5E423_9MICC</name>
<evidence type="ECO:0000313" key="3">
    <source>
        <dbReference type="Proteomes" id="UP000305233"/>
    </source>
</evidence>
<dbReference type="OrthoDB" id="4951405at2"/>
<dbReference type="AlphaFoldDB" id="A0A4S5E423"/>
<feature type="transmembrane region" description="Helical" evidence="1">
    <location>
        <begin position="50"/>
        <end position="71"/>
    </location>
</feature>
<evidence type="ECO:0000313" key="2">
    <source>
        <dbReference type="EMBL" id="THJ66198.1"/>
    </source>
</evidence>
<reference evidence="2 3" key="1">
    <citation type="submission" date="2019-04" db="EMBL/GenBank/DDBJ databases">
        <authorList>
            <person name="Liu Q."/>
            <person name="Xin Y.-H."/>
        </authorList>
    </citation>
    <scope>NUCLEOTIDE SEQUENCE [LARGE SCALE GENOMIC DNA]</scope>
    <source>
        <strain evidence="2 3">AM23</strain>
    </source>
</reference>
<keyword evidence="3" id="KW-1185">Reference proteome</keyword>